<dbReference type="PANTHER" id="PTHR47938">
    <property type="entry name" value="RESPIRATORY COMPLEX I CHAPERONE (CIA84), PUTATIVE (AFU_ORTHOLOGUE AFUA_2G06020)-RELATED"/>
    <property type="match status" value="1"/>
</dbReference>
<sequence length="746" mass="83958">MFLGRRLIRHSTLRQFPRSAIPNVPREPAQRRALSVASKNDLPGTLKALADQLKTAQEPSTIHTLYPTFVQDFRKLRHTSQVEQPLQKEHVVNMLRSLAQSGRPEDMQRVEELLHDLEPVFETKATLDMYTTVIEALAERAPPRVGLNLLAKMPKLPGAFTPTAELFAILLRGAVDKESYTFIHDTATGMHRLGARPNAEIANVLIRSFWNSLQDEKQTPTPDAFTPLLDLIESWKIPYSESTSNLLTSLFDKVGLNASGQQVRNTYEVRSKDSQGSGVLASKLARTAQTSGVKAACDLFNSSPAGDKSQALRHILQYSHTLADVEIAQKELGVTCDIRHWTNVIGNCCRADHIPEALRLYEAAKSTTSRLDSGLIAPILRCLWRQMARKPSDDLIDKALVLYRDLRASCPPGDSEPSPKFLKRSSRAPDDNVFHSLFRLLSRNQDAAKYHLIATELMGDMEAYKIDTRASAITAAATCLNIQICEDPEQIMDAVENWDGVLDEEGYAIVLQHFAKKEFGRHYVPSIQEYFAIVKKMRQQGLTITGKVYTILLTQIGQLATKLNREGDPDTKFRDDLVLATRRTHDFLSLDARLSPDATLLTQLINTYQRLGCFGDAYRVWELMYLTGNFNCVTVSNILDGCGWNKDVHTATIIWRKLSRDGFTFDLHNWNTFVECLCRCGQLDMARKLVIQDLPQTGMKPSLETLNILRKFAKNARAEGEVLAQIQKRFPELYRKLVSSSSKSID</sequence>
<reference evidence="2 3" key="1">
    <citation type="submission" date="2020-07" db="EMBL/GenBank/DDBJ databases">
        <title>Comparative genomics of pyrophilous fungi reveals a link between fire events and developmental genes.</title>
        <authorList>
            <consortium name="DOE Joint Genome Institute"/>
            <person name="Steindorff A.S."/>
            <person name="Carver A."/>
            <person name="Calhoun S."/>
            <person name="Stillman K."/>
            <person name="Liu H."/>
            <person name="Lipzen A."/>
            <person name="Pangilinan J."/>
            <person name="Labutti K."/>
            <person name="Bruns T.D."/>
            <person name="Grigoriev I.V."/>
        </authorList>
    </citation>
    <scope>NUCLEOTIDE SEQUENCE [LARGE SCALE GENOMIC DNA]</scope>
    <source>
        <strain evidence="2 3">CBS 144469</strain>
    </source>
</reference>
<comment type="caution">
    <text evidence="2">The sequence shown here is derived from an EMBL/GenBank/DDBJ whole genome shotgun (WGS) entry which is preliminary data.</text>
</comment>
<dbReference type="PROSITE" id="PS51375">
    <property type="entry name" value="PPR"/>
    <property type="match status" value="1"/>
</dbReference>
<dbReference type="EMBL" id="JACGCI010000001">
    <property type="protein sequence ID" value="KAF6766653.1"/>
    <property type="molecule type" value="Genomic_DNA"/>
</dbReference>
<proteinExistence type="predicted"/>
<name>A0A8H6MEP5_9AGAR</name>
<dbReference type="GO" id="GO:0003729">
    <property type="term" value="F:mRNA binding"/>
    <property type="evidence" value="ECO:0007669"/>
    <property type="project" value="TreeGrafter"/>
</dbReference>
<dbReference type="Gene3D" id="1.25.40.10">
    <property type="entry name" value="Tetratricopeptide repeat domain"/>
    <property type="match status" value="3"/>
</dbReference>
<dbReference type="InterPro" id="IPR002885">
    <property type="entry name" value="PPR_rpt"/>
</dbReference>
<accession>A0A8H6MEP5</accession>
<dbReference type="GO" id="GO:0140053">
    <property type="term" value="P:mitochondrial gene expression"/>
    <property type="evidence" value="ECO:0007669"/>
    <property type="project" value="TreeGrafter"/>
</dbReference>
<protein>
    <submittedName>
        <fullName evidence="2">Uncharacterized protein</fullName>
    </submittedName>
</protein>
<keyword evidence="3" id="KW-1185">Reference proteome</keyword>
<dbReference type="Pfam" id="PF01535">
    <property type="entry name" value="PPR"/>
    <property type="match status" value="2"/>
</dbReference>
<evidence type="ECO:0000313" key="2">
    <source>
        <dbReference type="EMBL" id="KAF6766653.1"/>
    </source>
</evidence>
<gene>
    <name evidence="2" type="ORF">DFP72DRAFT_867235</name>
</gene>
<dbReference type="GO" id="GO:0005739">
    <property type="term" value="C:mitochondrion"/>
    <property type="evidence" value="ECO:0007669"/>
    <property type="project" value="TreeGrafter"/>
</dbReference>
<dbReference type="Proteomes" id="UP000521943">
    <property type="component" value="Unassembled WGS sequence"/>
</dbReference>
<dbReference type="AlphaFoldDB" id="A0A8H6MEP5"/>
<evidence type="ECO:0000313" key="3">
    <source>
        <dbReference type="Proteomes" id="UP000521943"/>
    </source>
</evidence>
<dbReference type="PANTHER" id="PTHR47938:SF35">
    <property type="entry name" value="PENTATRICOPEPTIDE REPEAT-CONTAINING PROTEIN 4, MITOCHONDRIAL-RELATED"/>
    <property type="match status" value="1"/>
</dbReference>
<feature type="repeat" description="PPR" evidence="1">
    <location>
        <begin position="666"/>
        <end position="701"/>
    </location>
</feature>
<organism evidence="2 3">
    <name type="scientific">Ephemerocybe angulata</name>
    <dbReference type="NCBI Taxonomy" id="980116"/>
    <lineage>
        <taxon>Eukaryota</taxon>
        <taxon>Fungi</taxon>
        <taxon>Dikarya</taxon>
        <taxon>Basidiomycota</taxon>
        <taxon>Agaricomycotina</taxon>
        <taxon>Agaricomycetes</taxon>
        <taxon>Agaricomycetidae</taxon>
        <taxon>Agaricales</taxon>
        <taxon>Agaricineae</taxon>
        <taxon>Psathyrellaceae</taxon>
        <taxon>Ephemerocybe</taxon>
    </lineage>
</organism>
<dbReference type="InterPro" id="IPR011990">
    <property type="entry name" value="TPR-like_helical_dom_sf"/>
</dbReference>
<evidence type="ECO:0000256" key="1">
    <source>
        <dbReference type="PROSITE-ProRule" id="PRU00708"/>
    </source>
</evidence>
<dbReference type="OrthoDB" id="185373at2759"/>